<dbReference type="Pfam" id="PF00536">
    <property type="entry name" value="SAM_1"/>
    <property type="match status" value="1"/>
</dbReference>
<protein>
    <submittedName>
        <fullName evidence="3">(spotted green pufferfish) hypothetical protein</fullName>
    </submittedName>
</protein>
<dbReference type="PANTHER" id="PTHR12247:SF86">
    <property type="entry name" value="POLYHOMEOTIC-LIKE PROTEIN 2"/>
    <property type="match status" value="1"/>
</dbReference>
<evidence type="ECO:0000313" key="3">
    <source>
        <dbReference type="EMBL" id="CAF89586.1"/>
    </source>
</evidence>
<accession>Q4TBZ6</accession>
<feature type="non-terminal residue" evidence="3">
    <location>
        <position position="279"/>
    </location>
</feature>
<feature type="compositionally biased region" description="Basic and acidic residues" evidence="1">
    <location>
        <begin position="74"/>
        <end position="91"/>
    </location>
</feature>
<feature type="compositionally biased region" description="Polar residues" evidence="1">
    <location>
        <begin position="33"/>
        <end position="47"/>
    </location>
</feature>
<dbReference type="SUPFAM" id="SSF47769">
    <property type="entry name" value="SAM/Pointed domain"/>
    <property type="match status" value="1"/>
</dbReference>
<dbReference type="AlphaFoldDB" id="Q4TBZ6"/>
<dbReference type="GO" id="GO:0003682">
    <property type="term" value="F:chromatin binding"/>
    <property type="evidence" value="ECO:0007669"/>
    <property type="project" value="TreeGrafter"/>
</dbReference>
<organism evidence="3">
    <name type="scientific">Tetraodon nigroviridis</name>
    <name type="common">Spotted green pufferfish</name>
    <name type="synonym">Chelonodon nigroviridis</name>
    <dbReference type="NCBI Taxonomy" id="99883"/>
    <lineage>
        <taxon>Eukaryota</taxon>
        <taxon>Metazoa</taxon>
        <taxon>Chordata</taxon>
        <taxon>Craniata</taxon>
        <taxon>Vertebrata</taxon>
        <taxon>Euteleostomi</taxon>
        <taxon>Actinopterygii</taxon>
        <taxon>Neopterygii</taxon>
        <taxon>Teleostei</taxon>
        <taxon>Neoteleostei</taxon>
        <taxon>Acanthomorphata</taxon>
        <taxon>Eupercaria</taxon>
        <taxon>Tetraodontiformes</taxon>
        <taxon>Tetradontoidea</taxon>
        <taxon>Tetraodontidae</taxon>
        <taxon>Tetraodon</taxon>
    </lineage>
</organism>
<dbReference type="PROSITE" id="PS50105">
    <property type="entry name" value="SAM_DOMAIN"/>
    <property type="match status" value="1"/>
</dbReference>
<proteinExistence type="predicted"/>
<dbReference type="InterPro" id="IPR001660">
    <property type="entry name" value="SAM"/>
</dbReference>
<dbReference type="SMART" id="SM00454">
    <property type="entry name" value="SAM"/>
    <property type="match status" value="1"/>
</dbReference>
<dbReference type="OrthoDB" id="2390104at2759"/>
<name>Q4TBZ6_TETNG</name>
<feature type="domain" description="SAM" evidence="2">
    <location>
        <begin position="216"/>
        <end position="279"/>
    </location>
</feature>
<dbReference type="Gene3D" id="1.10.150.50">
    <property type="entry name" value="Transcription Factor, Ets-1"/>
    <property type="match status" value="1"/>
</dbReference>
<reference evidence="3" key="1">
    <citation type="journal article" date="2004" name="Nature">
        <title>Genome duplication in the teleost fish Tetraodon nigroviridis reveals the early vertebrate proto-karyotype.</title>
        <authorList>
            <person name="Jaillon O."/>
            <person name="Aury J.-M."/>
            <person name="Brunet F."/>
            <person name="Petit J.-L."/>
            <person name="Stange-Thomann N."/>
            <person name="Mauceli E."/>
            <person name="Bouneau L."/>
            <person name="Fischer C."/>
            <person name="Ozouf-Costaz C."/>
            <person name="Bernot A."/>
            <person name="Nicaud S."/>
            <person name="Jaffe D."/>
            <person name="Fisher S."/>
            <person name="Lutfalla G."/>
            <person name="Dossat C."/>
            <person name="Segurens B."/>
            <person name="Dasilva C."/>
            <person name="Salanoubat M."/>
            <person name="Levy M."/>
            <person name="Boudet N."/>
            <person name="Castellano S."/>
            <person name="Anthouard V."/>
            <person name="Jubin C."/>
            <person name="Castelli V."/>
            <person name="Katinka M."/>
            <person name="Vacherie B."/>
            <person name="Biemont C."/>
            <person name="Skalli Z."/>
            <person name="Cattolico L."/>
            <person name="Poulain J."/>
            <person name="De Berardinis V."/>
            <person name="Cruaud C."/>
            <person name="Duprat S."/>
            <person name="Brottier P."/>
            <person name="Coutanceau J.-P."/>
            <person name="Gouzy J."/>
            <person name="Parra G."/>
            <person name="Lardier G."/>
            <person name="Chapple C."/>
            <person name="McKernan K.J."/>
            <person name="McEwan P."/>
            <person name="Bosak S."/>
            <person name="Kellis M."/>
            <person name="Volff J.-N."/>
            <person name="Guigo R."/>
            <person name="Zody M.C."/>
            <person name="Mesirov J."/>
            <person name="Lindblad-Toh K."/>
            <person name="Birren B."/>
            <person name="Nusbaum C."/>
            <person name="Kahn D."/>
            <person name="Robinson-Rechavi M."/>
            <person name="Laudet V."/>
            <person name="Schachter V."/>
            <person name="Quetier F."/>
            <person name="Saurin W."/>
            <person name="Scarpelli C."/>
            <person name="Wincker P."/>
            <person name="Lander E.S."/>
            <person name="Weissenbach J."/>
            <person name="Roest Crollius H."/>
        </authorList>
    </citation>
    <scope>NUCLEOTIDE SEQUENCE [LARGE SCALE GENOMIC DNA]</scope>
</reference>
<feature type="compositionally biased region" description="Low complexity" evidence="1">
    <location>
        <begin position="195"/>
        <end position="207"/>
    </location>
</feature>
<feature type="region of interest" description="Disordered" evidence="1">
    <location>
        <begin position="149"/>
        <end position="213"/>
    </location>
</feature>
<dbReference type="KEGG" id="tng:GSTEN00003536G001"/>
<dbReference type="GO" id="GO:0042393">
    <property type="term" value="F:histone binding"/>
    <property type="evidence" value="ECO:0007669"/>
    <property type="project" value="TreeGrafter"/>
</dbReference>
<dbReference type="InterPro" id="IPR050548">
    <property type="entry name" value="PcG_chromatin_remod_factors"/>
</dbReference>
<reference evidence="3" key="2">
    <citation type="submission" date="2004-02" db="EMBL/GenBank/DDBJ databases">
        <authorList>
            <consortium name="Genoscope"/>
            <consortium name="Whitehead Institute Centre for Genome Research"/>
        </authorList>
    </citation>
    <scope>NUCLEOTIDE SEQUENCE</scope>
</reference>
<feature type="compositionally biased region" description="Basic and acidic residues" evidence="1">
    <location>
        <begin position="183"/>
        <end position="193"/>
    </location>
</feature>
<evidence type="ECO:0000259" key="2">
    <source>
        <dbReference type="PROSITE" id="PS50105"/>
    </source>
</evidence>
<evidence type="ECO:0000256" key="1">
    <source>
        <dbReference type="SAM" id="MobiDB-lite"/>
    </source>
</evidence>
<dbReference type="GO" id="GO:0035102">
    <property type="term" value="C:PRC1 complex"/>
    <property type="evidence" value="ECO:0007669"/>
    <property type="project" value="TreeGrafter"/>
</dbReference>
<feature type="compositionally biased region" description="Acidic residues" evidence="1">
    <location>
        <begin position="61"/>
        <end position="73"/>
    </location>
</feature>
<feature type="non-terminal residue" evidence="3">
    <location>
        <position position="1"/>
    </location>
</feature>
<dbReference type="PANTHER" id="PTHR12247">
    <property type="entry name" value="POLYCOMB GROUP PROTEIN"/>
    <property type="match status" value="1"/>
</dbReference>
<comment type="caution">
    <text evidence="3">The sequence shown here is derived from an EMBL/GenBank/DDBJ whole genome shotgun (WGS) entry which is preliminary data.</text>
</comment>
<gene>
    <name evidence="3" type="ORF">GSTENG00003536001</name>
</gene>
<sequence length="279" mass="29676">QVLTHLVDGFVIQEGLQPFPVNRSSLLVPGQVTKPQEVNGTNGSAPSPVTDVTAKQAEPSSDSEQDEAGDTDESVSRESPRRHGNHGRDGKAAVSGPDVHSRGLCRRVGSPGPNGAALPVLREERPRPQLHAVQALLLYFLRPRVQRSPDEEAASAQPLGEAPPSPEQGGVGPGETAAAQTARMDRQPAERVRRASAPAMMAATPTSTFRPAPSQWSVEEVTAFITTLPGCSDVAEAFRLQEIDGQALLLLTEDHLMTSMNIKLGPALKICAHINALKH</sequence>
<dbReference type="InterPro" id="IPR013761">
    <property type="entry name" value="SAM/pointed_sf"/>
</dbReference>
<dbReference type="EMBL" id="CAAE01007068">
    <property type="protein sequence ID" value="CAF89586.1"/>
    <property type="molecule type" value="Genomic_DNA"/>
</dbReference>
<dbReference type="CDD" id="cd09577">
    <property type="entry name" value="SAM_Ph1_2_3"/>
    <property type="match status" value="1"/>
</dbReference>
<feature type="region of interest" description="Disordered" evidence="1">
    <location>
        <begin position="33"/>
        <end position="122"/>
    </location>
</feature>
<dbReference type="GO" id="GO:0045892">
    <property type="term" value="P:negative regulation of DNA-templated transcription"/>
    <property type="evidence" value="ECO:0007669"/>
    <property type="project" value="TreeGrafter"/>
</dbReference>